<name>A0A1I7U0U4_9PELO</name>
<feature type="compositionally biased region" description="Basic and acidic residues" evidence="1">
    <location>
        <begin position="7"/>
        <end position="24"/>
    </location>
</feature>
<dbReference type="AlphaFoldDB" id="A0A1I7U0U4"/>
<accession>A0A1I7U0U4</accession>
<protein>
    <submittedName>
        <fullName evidence="3">Exocyst complex component Sec10</fullName>
    </submittedName>
</protein>
<evidence type="ECO:0000313" key="2">
    <source>
        <dbReference type="Proteomes" id="UP000095282"/>
    </source>
</evidence>
<dbReference type="WBParaSite" id="Csp11.Scaffold629.g13723.t1">
    <property type="protein sequence ID" value="Csp11.Scaffold629.g13723.t1"/>
    <property type="gene ID" value="Csp11.Scaffold629.g13723"/>
</dbReference>
<keyword evidence="2" id="KW-1185">Reference proteome</keyword>
<organism evidence="2 3">
    <name type="scientific">Caenorhabditis tropicalis</name>
    <dbReference type="NCBI Taxonomy" id="1561998"/>
    <lineage>
        <taxon>Eukaryota</taxon>
        <taxon>Metazoa</taxon>
        <taxon>Ecdysozoa</taxon>
        <taxon>Nematoda</taxon>
        <taxon>Chromadorea</taxon>
        <taxon>Rhabditida</taxon>
        <taxon>Rhabditina</taxon>
        <taxon>Rhabditomorpha</taxon>
        <taxon>Rhabditoidea</taxon>
        <taxon>Rhabditidae</taxon>
        <taxon>Peloderinae</taxon>
        <taxon>Caenorhabditis</taxon>
    </lineage>
</organism>
<evidence type="ECO:0000256" key="1">
    <source>
        <dbReference type="SAM" id="MobiDB-lite"/>
    </source>
</evidence>
<sequence length="434" mass="49931">MNRRNRHEPEKAERHEAKETEQKEAVGTLRGEQETTIDLLETLGGPSIPTEEKIVSLPSNQYELDEMKSQVNENVGKELSKLADLLETFDIKVQQLTILQKVDIFFAQCSEQIDVYNKKQAEIAKNCADTSHTEPLKENLAENRNALGEDVAQYAEDAITEAATRVHFFSVNPTIIDAKYALCYLMQKINYVITDVELKSITEMHGFRELNDEITNHDSAVLEKSKKFLLKYATLASRFRHEEWYLTFSLLNDFNKLTINANARLMIQKSRSIFFNLANARKVIEWLSGNQKNFGTYGLKITRFLLKMHSRIFEAMTLALSGLENYNGPLKYSVDESSRMISKFFISYIVETLKYYKQNFILFGLKTDDEQKSLVEEYAEYAEELLKFNALMGMGDIFEIPQPFSSPDIQIIDAFSQWDNNTNGNNIQSIDSSR</sequence>
<reference evidence="3" key="1">
    <citation type="submission" date="2016-11" db="UniProtKB">
        <authorList>
            <consortium name="WormBaseParasite"/>
        </authorList>
    </citation>
    <scope>IDENTIFICATION</scope>
</reference>
<dbReference type="Proteomes" id="UP000095282">
    <property type="component" value="Unplaced"/>
</dbReference>
<proteinExistence type="predicted"/>
<feature type="region of interest" description="Disordered" evidence="1">
    <location>
        <begin position="1"/>
        <end position="30"/>
    </location>
</feature>
<evidence type="ECO:0000313" key="3">
    <source>
        <dbReference type="WBParaSite" id="Csp11.Scaffold629.g13723.t1"/>
    </source>
</evidence>